<dbReference type="PROSITE" id="PS50928">
    <property type="entry name" value="ABC_TM1"/>
    <property type="match status" value="1"/>
</dbReference>
<feature type="transmembrane region" description="Helical" evidence="7">
    <location>
        <begin position="75"/>
        <end position="96"/>
    </location>
</feature>
<keyword evidence="4 7" id="KW-0812">Transmembrane</keyword>
<feature type="transmembrane region" description="Helical" evidence="7">
    <location>
        <begin position="179"/>
        <end position="205"/>
    </location>
</feature>
<evidence type="ECO:0000256" key="2">
    <source>
        <dbReference type="ARBA" id="ARBA00022448"/>
    </source>
</evidence>
<accession>G5IC15</accession>
<dbReference type="PANTHER" id="PTHR43744">
    <property type="entry name" value="ABC TRANSPORTER PERMEASE PROTEIN MG189-RELATED-RELATED"/>
    <property type="match status" value="1"/>
</dbReference>
<reference evidence="9 10" key="1">
    <citation type="submission" date="2011-08" db="EMBL/GenBank/DDBJ databases">
        <title>The Genome Sequence of Clostridium hathewayi WAL-18680.</title>
        <authorList>
            <consortium name="The Broad Institute Genome Sequencing Platform"/>
            <person name="Earl A."/>
            <person name="Ward D."/>
            <person name="Feldgarden M."/>
            <person name="Gevers D."/>
            <person name="Finegold S.M."/>
            <person name="Summanen P.H."/>
            <person name="Molitoris D.R."/>
            <person name="Song M."/>
            <person name="Daigneault M."/>
            <person name="Allen-Vercoe E."/>
            <person name="Young S.K."/>
            <person name="Zeng Q."/>
            <person name="Gargeya S."/>
            <person name="Fitzgerald M."/>
            <person name="Haas B."/>
            <person name="Abouelleil A."/>
            <person name="Alvarado L."/>
            <person name="Arachchi H.M."/>
            <person name="Berlin A."/>
            <person name="Brown A."/>
            <person name="Chapman S.B."/>
            <person name="Chen Z."/>
            <person name="Dunbar C."/>
            <person name="Freedman E."/>
            <person name="Gearin G."/>
            <person name="Gellesch M."/>
            <person name="Goldberg J."/>
            <person name="Griggs A."/>
            <person name="Gujja S."/>
            <person name="Heiman D."/>
            <person name="Howarth C."/>
            <person name="Larson L."/>
            <person name="Lui A."/>
            <person name="MacDonald P.J.P."/>
            <person name="Montmayeur A."/>
            <person name="Murphy C."/>
            <person name="Neiman D."/>
            <person name="Pearson M."/>
            <person name="Priest M."/>
            <person name="Roberts A."/>
            <person name="Saif S."/>
            <person name="Shea T."/>
            <person name="Shenoy N."/>
            <person name="Sisk P."/>
            <person name="Stolte C."/>
            <person name="Sykes S."/>
            <person name="Wortman J."/>
            <person name="Nusbaum C."/>
            <person name="Birren B."/>
        </authorList>
    </citation>
    <scope>NUCLEOTIDE SEQUENCE [LARGE SCALE GENOMIC DNA]</scope>
    <source>
        <strain evidence="9 10">WAL-18680</strain>
    </source>
</reference>
<evidence type="ECO:0000313" key="10">
    <source>
        <dbReference type="Proteomes" id="UP000005384"/>
    </source>
</evidence>
<sequence>MKKTVKMVKAVAANMLVAVFSITCIFPIIWMLYSSLKTDKEFSLDILSLPKHLMFENYTRAIAEGNIGTYFVNSMFNTVITVCIVIVISFVTGYCLSRFKFRGRTFVYYMFLSGMLIPIYALLIPIFTEFKTLGLLNKKYTLILPYIAFALPVGVFLVESSVASVPIEIEEAACIDGSSFLHTMFAIVMPMCKPVLSTCAILTFLNTWNEFPLALVLIRSNALKTMPIGLTNFVGSYTVNYPLMLAALVVSTLPVVIMYLLFYNQIMKGMMAGAVKG</sequence>
<dbReference type="GO" id="GO:0005886">
    <property type="term" value="C:plasma membrane"/>
    <property type="evidence" value="ECO:0007669"/>
    <property type="project" value="UniProtKB-SubCell"/>
</dbReference>
<gene>
    <name evidence="9" type="ORF">HMPREF9473_00998</name>
</gene>
<dbReference type="CDD" id="cd06261">
    <property type="entry name" value="TM_PBP2"/>
    <property type="match status" value="1"/>
</dbReference>
<dbReference type="Proteomes" id="UP000005384">
    <property type="component" value="Unassembled WGS sequence"/>
</dbReference>
<dbReference type="EMBL" id="ADLN01000009">
    <property type="protein sequence ID" value="EHI60933.1"/>
    <property type="molecule type" value="Genomic_DNA"/>
</dbReference>
<keyword evidence="6 7" id="KW-0472">Membrane</keyword>
<dbReference type="HOGENOM" id="CLU_016047_1_2_9"/>
<keyword evidence="3" id="KW-1003">Cell membrane</keyword>
<dbReference type="Pfam" id="PF00528">
    <property type="entry name" value="BPD_transp_1"/>
    <property type="match status" value="1"/>
</dbReference>
<evidence type="ECO:0000256" key="7">
    <source>
        <dbReference type="RuleBase" id="RU363032"/>
    </source>
</evidence>
<dbReference type="RefSeq" id="WP_006778984.1">
    <property type="nucleotide sequence ID" value="NZ_CP040506.1"/>
</dbReference>
<organism evidence="9 10">
    <name type="scientific">Hungatella hathewayi WAL-18680</name>
    <dbReference type="NCBI Taxonomy" id="742737"/>
    <lineage>
        <taxon>Bacteria</taxon>
        <taxon>Bacillati</taxon>
        <taxon>Bacillota</taxon>
        <taxon>Clostridia</taxon>
        <taxon>Lachnospirales</taxon>
        <taxon>Lachnospiraceae</taxon>
        <taxon>Hungatella</taxon>
    </lineage>
</organism>
<dbReference type="Gene3D" id="1.10.3720.10">
    <property type="entry name" value="MetI-like"/>
    <property type="match status" value="1"/>
</dbReference>
<evidence type="ECO:0000256" key="4">
    <source>
        <dbReference type="ARBA" id="ARBA00022692"/>
    </source>
</evidence>
<comment type="similarity">
    <text evidence="7">Belongs to the binding-protein-dependent transport system permease family.</text>
</comment>
<dbReference type="AlphaFoldDB" id="G5IC15"/>
<name>G5IC15_9FIRM</name>
<evidence type="ECO:0000256" key="6">
    <source>
        <dbReference type="ARBA" id="ARBA00023136"/>
    </source>
</evidence>
<dbReference type="PANTHER" id="PTHR43744:SF12">
    <property type="entry name" value="ABC TRANSPORTER PERMEASE PROTEIN MG189-RELATED"/>
    <property type="match status" value="1"/>
</dbReference>
<proteinExistence type="inferred from homology"/>
<evidence type="ECO:0000259" key="8">
    <source>
        <dbReference type="PROSITE" id="PS50928"/>
    </source>
</evidence>
<evidence type="ECO:0000256" key="1">
    <source>
        <dbReference type="ARBA" id="ARBA00004651"/>
    </source>
</evidence>
<feature type="transmembrane region" description="Helical" evidence="7">
    <location>
        <begin position="108"/>
        <end position="128"/>
    </location>
</feature>
<evidence type="ECO:0000313" key="9">
    <source>
        <dbReference type="EMBL" id="EHI60933.1"/>
    </source>
</evidence>
<protein>
    <recommendedName>
        <fullName evidence="8">ABC transmembrane type-1 domain-containing protein</fullName>
    </recommendedName>
</protein>
<comment type="subcellular location">
    <subcellularLocation>
        <location evidence="1 7">Cell membrane</location>
        <topology evidence="1 7">Multi-pass membrane protein</topology>
    </subcellularLocation>
</comment>
<dbReference type="InterPro" id="IPR000515">
    <property type="entry name" value="MetI-like"/>
</dbReference>
<keyword evidence="2 7" id="KW-0813">Transport</keyword>
<dbReference type="InterPro" id="IPR035906">
    <property type="entry name" value="MetI-like_sf"/>
</dbReference>
<comment type="caution">
    <text evidence="9">The sequence shown here is derived from an EMBL/GenBank/DDBJ whole genome shotgun (WGS) entry which is preliminary data.</text>
</comment>
<feature type="transmembrane region" description="Helical" evidence="7">
    <location>
        <begin position="241"/>
        <end position="262"/>
    </location>
</feature>
<evidence type="ECO:0000256" key="5">
    <source>
        <dbReference type="ARBA" id="ARBA00022989"/>
    </source>
</evidence>
<feature type="transmembrane region" description="Helical" evidence="7">
    <location>
        <begin position="140"/>
        <end position="158"/>
    </location>
</feature>
<keyword evidence="10" id="KW-1185">Reference proteome</keyword>
<feature type="transmembrane region" description="Helical" evidence="7">
    <location>
        <begin position="12"/>
        <end position="33"/>
    </location>
</feature>
<dbReference type="SUPFAM" id="SSF161098">
    <property type="entry name" value="MetI-like"/>
    <property type="match status" value="1"/>
</dbReference>
<dbReference type="PATRIC" id="fig|742737.3.peg.999"/>
<dbReference type="GO" id="GO:0055085">
    <property type="term" value="P:transmembrane transport"/>
    <property type="evidence" value="ECO:0007669"/>
    <property type="project" value="InterPro"/>
</dbReference>
<evidence type="ECO:0000256" key="3">
    <source>
        <dbReference type="ARBA" id="ARBA00022475"/>
    </source>
</evidence>
<dbReference type="OrthoDB" id="156617at2"/>
<feature type="domain" description="ABC transmembrane type-1" evidence="8">
    <location>
        <begin position="71"/>
        <end position="262"/>
    </location>
</feature>
<keyword evidence="5 7" id="KW-1133">Transmembrane helix</keyword>